<dbReference type="Gene3D" id="3.80.10.10">
    <property type="entry name" value="Ribonuclease Inhibitor"/>
    <property type="match status" value="1"/>
</dbReference>
<dbReference type="Proteomes" id="UP000015101">
    <property type="component" value="Unassembled WGS sequence"/>
</dbReference>
<dbReference type="HOGENOM" id="CLU_1810997_0_0_1"/>
<dbReference type="EMBL" id="AMQM01001104">
    <property type="status" value="NOT_ANNOTATED_CDS"/>
    <property type="molecule type" value="Genomic_DNA"/>
</dbReference>
<organism evidence="3 4">
    <name type="scientific">Helobdella robusta</name>
    <name type="common">Californian leech</name>
    <dbReference type="NCBI Taxonomy" id="6412"/>
    <lineage>
        <taxon>Eukaryota</taxon>
        <taxon>Metazoa</taxon>
        <taxon>Spiralia</taxon>
        <taxon>Lophotrochozoa</taxon>
        <taxon>Annelida</taxon>
        <taxon>Clitellata</taxon>
        <taxon>Hirudinea</taxon>
        <taxon>Rhynchobdellida</taxon>
        <taxon>Glossiphoniidae</taxon>
        <taxon>Helobdella</taxon>
    </lineage>
</organism>
<dbReference type="SUPFAM" id="SSF52058">
    <property type="entry name" value="L domain-like"/>
    <property type="match status" value="1"/>
</dbReference>
<dbReference type="AlphaFoldDB" id="T1EKN8"/>
<dbReference type="Pfam" id="PF13855">
    <property type="entry name" value="LRR_8"/>
    <property type="match status" value="1"/>
</dbReference>
<dbReference type="OrthoDB" id="1574204at2759"/>
<keyword evidence="1" id="KW-0732">Signal</keyword>
<evidence type="ECO:0000313" key="2">
    <source>
        <dbReference type="EMBL" id="ESN99052.1"/>
    </source>
</evidence>
<dbReference type="PANTHER" id="PTHR24373">
    <property type="entry name" value="SLIT RELATED LEUCINE-RICH REPEAT NEURONAL PROTEIN"/>
    <property type="match status" value="1"/>
</dbReference>
<sequence>DCSFSSLYNIPHDIDPETQHLDLSGNQINRLQVKTFKRFSKIQTVNFSNNNMEYIDQKSLLIFVEVKNIDLSHNKLVNISPLMGMPKLKYLNLSYNEITLDIQLKEKFAKPYLLELDLSHNNLIDMKQESLSMFEKIGKLVLS</sequence>
<evidence type="ECO:0000256" key="1">
    <source>
        <dbReference type="ARBA" id="ARBA00022729"/>
    </source>
</evidence>
<dbReference type="eggNOG" id="KOG0619">
    <property type="taxonomic scope" value="Eukaryota"/>
</dbReference>
<dbReference type="PANTHER" id="PTHR24373:SF275">
    <property type="entry name" value="TIR DOMAIN-CONTAINING PROTEIN"/>
    <property type="match status" value="1"/>
</dbReference>
<dbReference type="STRING" id="6412.T1EKN8"/>
<evidence type="ECO:0000313" key="3">
    <source>
        <dbReference type="EnsemblMetazoa" id="HelroP152053"/>
    </source>
</evidence>
<dbReference type="InterPro" id="IPR032675">
    <property type="entry name" value="LRR_dom_sf"/>
</dbReference>
<dbReference type="CTD" id="20197138"/>
<reference evidence="3" key="3">
    <citation type="submission" date="2015-06" db="UniProtKB">
        <authorList>
            <consortium name="EnsemblMetazoa"/>
        </authorList>
    </citation>
    <scope>IDENTIFICATION</scope>
</reference>
<dbReference type="GeneID" id="20197138"/>
<evidence type="ECO:0008006" key="5">
    <source>
        <dbReference type="Google" id="ProtNLM"/>
    </source>
</evidence>
<dbReference type="EnsemblMetazoa" id="HelroT152053">
    <property type="protein sequence ID" value="HelroP152053"/>
    <property type="gene ID" value="HelroG152053"/>
</dbReference>
<name>T1EKN8_HELRO</name>
<dbReference type="KEGG" id="hro:HELRODRAFT_152053"/>
<dbReference type="InParanoid" id="T1EKN8"/>
<dbReference type="RefSeq" id="XP_009022958.1">
    <property type="nucleotide sequence ID" value="XM_009024710.1"/>
</dbReference>
<evidence type="ECO:0000313" key="4">
    <source>
        <dbReference type="Proteomes" id="UP000015101"/>
    </source>
</evidence>
<dbReference type="PROSITE" id="PS51450">
    <property type="entry name" value="LRR"/>
    <property type="match status" value="1"/>
</dbReference>
<reference evidence="4" key="1">
    <citation type="submission" date="2012-12" db="EMBL/GenBank/DDBJ databases">
        <authorList>
            <person name="Hellsten U."/>
            <person name="Grimwood J."/>
            <person name="Chapman J.A."/>
            <person name="Shapiro H."/>
            <person name="Aerts A."/>
            <person name="Otillar R.P."/>
            <person name="Terry A.Y."/>
            <person name="Boore J.L."/>
            <person name="Simakov O."/>
            <person name="Marletaz F."/>
            <person name="Cho S.-J."/>
            <person name="Edsinger-Gonzales E."/>
            <person name="Havlak P."/>
            <person name="Kuo D.-H."/>
            <person name="Larsson T."/>
            <person name="Lv J."/>
            <person name="Arendt D."/>
            <person name="Savage R."/>
            <person name="Osoegawa K."/>
            <person name="de Jong P."/>
            <person name="Lindberg D.R."/>
            <person name="Seaver E.C."/>
            <person name="Weisblat D.A."/>
            <person name="Putnam N.H."/>
            <person name="Grigoriev I.V."/>
            <person name="Rokhsar D.S."/>
        </authorList>
    </citation>
    <scope>NUCLEOTIDE SEQUENCE</scope>
</reference>
<accession>T1EKN8</accession>
<keyword evidence="4" id="KW-1185">Reference proteome</keyword>
<proteinExistence type="predicted"/>
<gene>
    <name evidence="3" type="primary">20197138</name>
    <name evidence="2" type="ORF">HELRODRAFT_152053</name>
</gene>
<dbReference type="InterPro" id="IPR001611">
    <property type="entry name" value="Leu-rich_rpt"/>
</dbReference>
<dbReference type="EMBL" id="KB097143">
    <property type="protein sequence ID" value="ESN99052.1"/>
    <property type="molecule type" value="Genomic_DNA"/>
</dbReference>
<reference evidence="2 4" key="2">
    <citation type="journal article" date="2013" name="Nature">
        <title>Insights into bilaterian evolution from three spiralian genomes.</title>
        <authorList>
            <person name="Simakov O."/>
            <person name="Marletaz F."/>
            <person name="Cho S.J."/>
            <person name="Edsinger-Gonzales E."/>
            <person name="Havlak P."/>
            <person name="Hellsten U."/>
            <person name="Kuo D.H."/>
            <person name="Larsson T."/>
            <person name="Lv J."/>
            <person name="Arendt D."/>
            <person name="Savage R."/>
            <person name="Osoegawa K."/>
            <person name="de Jong P."/>
            <person name="Grimwood J."/>
            <person name="Chapman J.A."/>
            <person name="Shapiro H."/>
            <person name="Aerts A."/>
            <person name="Otillar R.P."/>
            <person name="Terry A.Y."/>
            <person name="Boore J.L."/>
            <person name="Grigoriev I.V."/>
            <person name="Lindberg D.R."/>
            <person name="Seaver E.C."/>
            <person name="Weisblat D.A."/>
            <person name="Putnam N.H."/>
            <person name="Rokhsar D.S."/>
        </authorList>
    </citation>
    <scope>NUCLEOTIDE SEQUENCE</scope>
</reference>
<protein>
    <recommendedName>
        <fullName evidence="5">LRRNT domain-containing protein</fullName>
    </recommendedName>
</protein>
<dbReference type="Pfam" id="PF13516">
    <property type="entry name" value="LRR_6"/>
    <property type="match status" value="2"/>
</dbReference>
<dbReference type="InterPro" id="IPR050328">
    <property type="entry name" value="Dev_Immune_Receptor"/>
</dbReference>